<dbReference type="KEGG" id="vfm:VFMJ11_1566"/>
<accession>B5FEM0</accession>
<sequence>MDNYIPLKRTFSLLCTPTNDKSLSEESFEQTASFCWEDLRSHDRLVILAEAGAGKTTEIKMQVATLRKEGNDAFFLTLENLKDEFEFAFHPTLGPIDGFNEWKKSDKTGYFFLDSVDEAKMDCERSFRKAITRFAKHLAPYMSRIKIVITSRIAAWKPISDLRNVTELLGSGSISKLNRISTNESDYGKTPFTVVALNSLSHELIASFASQRNISNISGFLDSLEKHDSFSFTTRPLDLEELLDYWVKYESIGCRRDLVTNSIENKLTQIENDRDKVNLDYHESLEGTRWLAAGTFFCQQPDILTVDVSSPIDGLNPAALLPTWNTAKIDTLLDRPIFQLSKYGTVRFFNIFAREYLTAQLLSDLKESGVINLDDLKGYFFNEIYSETVPRKSFKAVLGWYLTFDNSLFEYTLKYAPEVFLQGGDPSILSLDNRQSVLNYYCAELAGSLSGDHIHWDNHAIHRFASPELAPFVLSLLEDYRFFPDVCQFLMRLAAACGSDIFINIARSIVFDNSMTVYEVKSGLDYLNKQLSENAFKQIIADLLAKEPSQRIIETVLYSYQSDCDLETLLSSVQQFLSKDQDRFTKVSLKQGIKRYIERLDNDQLVRAFQHIYSKITLAPYSNNYGSLISKEYEWLVEAVLKTVLRLVDIQHGYCLERDFVDALHRLQSSYNHHFRVSDEQEELSLLIASWTELNQLVFWYMIDQTRAIYEAEGEGKRVKYWWLAGGTNMFWRFTISDLDSILSWVEQKNNDDQLVALSLAFKVCKDCVTNYDTNIQQVINRVSHSPELSEFLNDLINPQVQEWQLKHQEQQKEWEQEHKEHEEQELINRKDWLDYITQNPDVITDISNAESGQYNGTQDHLIRCILQCSDTRNSHSLENWKVLESEFSLDVLNRFENAAKQYWRAFGGTIHRNGNEIPNTRNGAFIFAHTGLTIEASTVNDWTQHLTNDEVVQATKFAISELNQFPSWMKELIEHHSSVVLSVIACELEWELSTIHDENLYLMHQIRYSDASLHKYIAPHIIEILCRVEVRNPSLIKYALEICLAHCLSQVEPLLAVATKRSRTATSIEEKAVWLALILYLEPQSGLIEFKRALTTDEVNATELVMRTLTSLQNSAVFQSRYEFDETPYSNFTDEQYCIYVELVYDYVQVEEDIDRTSGECYSPTLRDDAEQARNQLLSVVGKLSGPSVVQILKKLEHKAASTTNMAAYFSRLRKDVILRDGDWEAWSLQEFSNLMNKMKKKIVAQGSVHIDKSINVDYGKGNTFSDNAGNINSSPSIDEQSSKASLILNVIFGLVSCVGVLFTIIQYFEG</sequence>
<feature type="transmembrane region" description="Helical" evidence="1">
    <location>
        <begin position="1288"/>
        <end position="1310"/>
    </location>
</feature>
<proteinExistence type="predicted"/>
<keyword evidence="1" id="KW-0812">Transmembrane</keyword>
<dbReference type="HOGENOM" id="CLU_004700_0_0_6"/>
<reference evidence="3" key="1">
    <citation type="submission" date="2008-08" db="EMBL/GenBank/DDBJ databases">
        <title>Complete sequence of Vibrio fischeri strain MJ11.</title>
        <authorList>
            <person name="Mandel M.J."/>
            <person name="Stabb E.V."/>
            <person name="Ruby E.G."/>
            <person name="Ferriera S."/>
            <person name="Johnson J."/>
            <person name="Kravitz S."/>
            <person name="Beeson K."/>
            <person name="Sutton G."/>
            <person name="Rogers Y.-H."/>
            <person name="Friedman R."/>
            <person name="Frazier M."/>
            <person name="Venter J.C."/>
        </authorList>
    </citation>
    <scope>NUCLEOTIDE SEQUENCE [LARGE SCALE GENOMIC DNA]</scope>
    <source>
        <strain evidence="3">MJ11</strain>
    </source>
</reference>
<keyword evidence="1" id="KW-0472">Membrane</keyword>
<dbReference type="Gene3D" id="3.40.50.300">
    <property type="entry name" value="P-loop containing nucleotide triphosphate hydrolases"/>
    <property type="match status" value="1"/>
</dbReference>
<dbReference type="InterPro" id="IPR027417">
    <property type="entry name" value="P-loop_NTPase"/>
</dbReference>
<dbReference type="Proteomes" id="UP000001857">
    <property type="component" value="Chromosome I"/>
</dbReference>
<reference evidence="2 3" key="2">
    <citation type="journal article" date="2009" name="Nature">
        <title>A single regulatory gene is sufficient to alter bacterial host range.</title>
        <authorList>
            <person name="Mandel M.J."/>
            <person name="Wollenberg M.S."/>
            <person name="Stabb E.V."/>
            <person name="Visick K.L."/>
            <person name="Ruby E.G."/>
        </authorList>
    </citation>
    <scope>NUCLEOTIDE SEQUENCE [LARGE SCALE GENOMIC DNA]</scope>
    <source>
        <strain evidence="2 3">MJ11</strain>
    </source>
</reference>
<name>B5FEM0_ALIFM</name>
<evidence type="ECO:0000256" key="1">
    <source>
        <dbReference type="SAM" id="Phobius"/>
    </source>
</evidence>
<organism evidence="2 3">
    <name type="scientific">Aliivibrio fischeri (strain MJ11)</name>
    <name type="common">Vibrio fischeri</name>
    <dbReference type="NCBI Taxonomy" id="388396"/>
    <lineage>
        <taxon>Bacteria</taxon>
        <taxon>Pseudomonadati</taxon>
        <taxon>Pseudomonadota</taxon>
        <taxon>Gammaproteobacteria</taxon>
        <taxon>Vibrionales</taxon>
        <taxon>Vibrionaceae</taxon>
        <taxon>Aliivibrio</taxon>
    </lineage>
</organism>
<protein>
    <submittedName>
        <fullName evidence="2">Uncharacterized protein</fullName>
    </submittedName>
</protein>
<evidence type="ECO:0000313" key="2">
    <source>
        <dbReference type="EMBL" id="ACH66402.1"/>
    </source>
</evidence>
<gene>
    <name evidence="2" type="ordered locus">VFMJ11_1566</name>
</gene>
<dbReference type="RefSeq" id="WP_012533699.1">
    <property type="nucleotide sequence ID" value="NC_011184.1"/>
</dbReference>
<dbReference type="EMBL" id="CP001139">
    <property type="protein sequence ID" value="ACH66402.1"/>
    <property type="molecule type" value="Genomic_DNA"/>
</dbReference>
<keyword evidence="1" id="KW-1133">Transmembrane helix</keyword>
<evidence type="ECO:0000313" key="3">
    <source>
        <dbReference type="Proteomes" id="UP000001857"/>
    </source>
</evidence>